<protein>
    <recommendedName>
        <fullName evidence="5">Lipoprotein</fullName>
    </recommendedName>
</protein>
<keyword evidence="4" id="KW-1185">Reference proteome</keyword>
<accession>D1C7M6</accession>
<name>D1C7M6_SPHTD</name>
<feature type="chain" id="PRO_5003021914" description="Lipoprotein" evidence="2">
    <location>
        <begin position="23"/>
        <end position="291"/>
    </location>
</feature>
<proteinExistence type="predicted"/>
<evidence type="ECO:0000313" key="3">
    <source>
        <dbReference type="EMBL" id="ACZ37859.1"/>
    </source>
</evidence>
<dbReference type="PROSITE" id="PS51257">
    <property type="entry name" value="PROKAR_LIPOPROTEIN"/>
    <property type="match status" value="1"/>
</dbReference>
<gene>
    <name evidence="3" type="ordered locus">Sthe_0420</name>
</gene>
<evidence type="ECO:0000256" key="1">
    <source>
        <dbReference type="SAM" id="MobiDB-lite"/>
    </source>
</evidence>
<feature type="compositionally biased region" description="Low complexity" evidence="1">
    <location>
        <begin position="63"/>
        <end position="82"/>
    </location>
</feature>
<keyword evidence="2" id="KW-0732">Signal</keyword>
<dbReference type="Gene3D" id="2.50.20.20">
    <property type="match status" value="1"/>
</dbReference>
<dbReference type="EMBL" id="CP001823">
    <property type="protein sequence ID" value="ACZ37859.1"/>
    <property type="molecule type" value="Genomic_DNA"/>
</dbReference>
<feature type="signal peptide" evidence="2">
    <location>
        <begin position="1"/>
        <end position="22"/>
    </location>
</feature>
<reference evidence="3 4" key="2">
    <citation type="journal article" date="2010" name="Stand. Genomic Sci.">
        <title>Complete genome sequence of Desulfohalobium retbaense type strain (HR(100)).</title>
        <authorList>
            <person name="Spring S."/>
            <person name="Nolan M."/>
            <person name="Lapidus A."/>
            <person name="Glavina Del Rio T."/>
            <person name="Copeland A."/>
            <person name="Tice H."/>
            <person name="Cheng J.F."/>
            <person name="Lucas S."/>
            <person name="Land M."/>
            <person name="Chen F."/>
            <person name="Bruce D."/>
            <person name="Goodwin L."/>
            <person name="Pitluck S."/>
            <person name="Ivanova N."/>
            <person name="Mavromatis K."/>
            <person name="Mikhailova N."/>
            <person name="Pati A."/>
            <person name="Chen A."/>
            <person name="Palaniappan K."/>
            <person name="Hauser L."/>
            <person name="Chang Y.J."/>
            <person name="Jeffries C.D."/>
            <person name="Munk C."/>
            <person name="Kiss H."/>
            <person name="Chain P."/>
            <person name="Han C."/>
            <person name="Brettin T."/>
            <person name="Detter J.C."/>
            <person name="Schuler E."/>
            <person name="Goker M."/>
            <person name="Rohde M."/>
            <person name="Bristow J."/>
            <person name="Eisen J.A."/>
            <person name="Markowitz V."/>
            <person name="Hugenholtz P."/>
            <person name="Kyrpides N.C."/>
            <person name="Klenk H.P."/>
        </authorList>
    </citation>
    <scope>NUCLEOTIDE SEQUENCE [LARGE SCALE GENOMIC DNA]</scope>
    <source>
        <strain evidence="4">ATCC 49802 / DSM 20745 / S 6022</strain>
    </source>
</reference>
<evidence type="ECO:0000256" key="2">
    <source>
        <dbReference type="SAM" id="SignalP"/>
    </source>
</evidence>
<dbReference type="InParanoid" id="D1C7M6"/>
<evidence type="ECO:0000313" key="4">
    <source>
        <dbReference type="Proteomes" id="UP000002027"/>
    </source>
</evidence>
<dbReference type="AlphaFoldDB" id="D1C7M6"/>
<evidence type="ECO:0008006" key="5">
    <source>
        <dbReference type="Google" id="ProtNLM"/>
    </source>
</evidence>
<sequence length="291" mass="30268">MRRRYRRIIAGLALSLVVLLIACRPGGGDTDTPTSAAISSPRAITTPIPTAAGWPQGSPPVVPLSTPRSTPSASPSASPSALTEPVTLAEALDNLEAQDSYVMHLDAAGFAGAEALLPGSGDTFQITLRRSGDDRNVRVLDADGNRIIQLWRVDGQEVADFGTGPIAAAPDTPIIGRLLPLLDLDTRFLRTLSGDEADYTITGTETVDGIPATVEEATYEVSGASRALLTASDTAAVDSTMWVATEGRYLLRLDLTFTPTDGTPTAGGRQATAHVEVTDIGTAPPITAPAP</sequence>
<reference evidence="4" key="1">
    <citation type="submission" date="2009-11" db="EMBL/GenBank/DDBJ databases">
        <title>The complete chromosome 1 of Sphaerobacter thermophilus DSM 20745.</title>
        <authorList>
            <person name="Lucas S."/>
            <person name="Copeland A."/>
            <person name="Lapidus A."/>
            <person name="Glavina del Rio T."/>
            <person name="Dalin E."/>
            <person name="Tice H."/>
            <person name="Bruce D."/>
            <person name="Goodwin L."/>
            <person name="Pitluck S."/>
            <person name="Kyrpides N."/>
            <person name="Mavromatis K."/>
            <person name="Ivanova N."/>
            <person name="Mikhailova N."/>
            <person name="LaButti K.M."/>
            <person name="Clum A."/>
            <person name="Sun H.I."/>
            <person name="Brettin T."/>
            <person name="Detter J.C."/>
            <person name="Han C."/>
            <person name="Larimer F."/>
            <person name="Land M."/>
            <person name="Hauser L."/>
            <person name="Markowitz V."/>
            <person name="Cheng J.F."/>
            <person name="Hugenholtz P."/>
            <person name="Woyke T."/>
            <person name="Wu D."/>
            <person name="Steenblock K."/>
            <person name="Schneider S."/>
            <person name="Pukall R."/>
            <person name="Goeker M."/>
            <person name="Klenk H.P."/>
            <person name="Eisen J.A."/>
        </authorList>
    </citation>
    <scope>NUCLEOTIDE SEQUENCE [LARGE SCALE GENOMIC DNA]</scope>
    <source>
        <strain evidence="4">ATCC 49802 / DSM 20745 / S 6022</strain>
    </source>
</reference>
<organism evidence="3 4">
    <name type="scientific">Sphaerobacter thermophilus (strain ATCC 49802 / DSM 20745 / KCCM 41009 / NCIMB 13125 / S 6022)</name>
    <dbReference type="NCBI Taxonomy" id="479434"/>
    <lineage>
        <taxon>Bacteria</taxon>
        <taxon>Pseudomonadati</taxon>
        <taxon>Thermomicrobiota</taxon>
        <taxon>Thermomicrobia</taxon>
        <taxon>Sphaerobacterales</taxon>
        <taxon>Sphaerobacterineae</taxon>
        <taxon>Sphaerobacteraceae</taxon>
        <taxon>Sphaerobacter</taxon>
    </lineage>
</organism>
<feature type="region of interest" description="Disordered" evidence="1">
    <location>
        <begin position="46"/>
        <end position="82"/>
    </location>
</feature>
<dbReference type="HOGENOM" id="CLU_956152_0_0_0"/>
<dbReference type="KEGG" id="sti:Sthe_0420"/>
<dbReference type="Proteomes" id="UP000002027">
    <property type="component" value="Chromosome 1"/>
</dbReference>